<dbReference type="InterPro" id="IPR036086">
    <property type="entry name" value="ParB/Sulfiredoxin_sf"/>
</dbReference>
<dbReference type="GO" id="GO:0005694">
    <property type="term" value="C:chromosome"/>
    <property type="evidence" value="ECO:0007669"/>
    <property type="project" value="TreeGrafter"/>
</dbReference>
<dbReference type="Proteomes" id="UP000199601">
    <property type="component" value="Unassembled WGS sequence"/>
</dbReference>
<dbReference type="SUPFAM" id="SSF110849">
    <property type="entry name" value="ParB/Sulfiredoxin"/>
    <property type="match status" value="1"/>
</dbReference>
<keyword evidence="2" id="KW-1185">Reference proteome</keyword>
<dbReference type="EMBL" id="CTEC01000002">
    <property type="protein sequence ID" value="CQD18869.1"/>
    <property type="molecule type" value="Genomic_DNA"/>
</dbReference>
<dbReference type="InterPro" id="IPR050336">
    <property type="entry name" value="Chromosome_partition/occlusion"/>
</dbReference>
<evidence type="ECO:0000313" key="2">
    <source>
        <dbReference type="Proteomes" id="UP000199601"/>
    </source>
</evidence>
<dbReference type="GO" id="GO:0007059">
    <property type="term" value="P:chromosome segregation"/>
    <property type="evidence" value="ECO:0007669"/>
    <property type="project" value="TreeGrafter"/>
</dbReference>
<protein>
    <submittedName>
        <fullName evidence="1">Nuclease</fullName>
    </submittedName>
</protein>
<dbReference type="AlphaFoldDB" id="A0A0U1DLT6"/>
<gene>
    <name evidence="1" type="ORF">BN000_04334</name>
</gene>
<organism evidence="1 2">
    <name type="scientific">Mycobacterium europaeum</name>
    <dbReference type="NCBI Taxonomy" id="761804"/>
    <lineage>
        <taxon>Bacteria</taxon>
        <taxon>Bacillati</taxon>
        <taxon>Actinomycetota</taxon>
        <taxon>Actinomycetes</taxon>
        <taxon>Mycobacteriales</taxon>
        <taxon>Mycobacteriaceae</taxon>
        <taxon>Mycobacterium</taxon>
        <taxon>Mycobacterium simiae complex</taxon>
    </lineage>
</organism>
<sequence>METARETESPVSIAAVRDEHGTVWVRAGQRRTLAAREANLSTVPVYVRPLTAGDQASQTVARVAEQIVEKDQRRQLTEAQRARGIQQMIDAGLSVAKVAKRLSVAKDAVKAAHTAAQSTTAMDALASGQLSLVEAAAITEFEDMPGALDRLLSAAWHSPVRAHGCPAARRTRRSGG</sequence>
<evidence type="ECO:0000313" key="1">
    <source>
        <dbReference type="EMBL" id="CQD18869.1"/>
    </source>
</evidence>
<name>A0A0U1DLT6_9MYCO</name>
<dbReference type="PANTHER" id="PTHR33375:SF1">
    <property type="entry name" value="CHROMOSOME-PARTITIONING PROTEIN PARB-RELATED"/>
    <property type="match status" value="1"/>
</dbReference>
<dbReference type="PANTHER" id="PTHR33375">
    <property type="entry name" value="CHROMOSOME-PARTITIONING PROTEIN PARB-RELATED"/>
    <property type="match status" value="1"/>
</dbReference>
<dbReference type="Gene3D" id="1.10.10.2830">
    <property type="match status" value="1"/>
</dbReference>
<reference evidence="2" key="1">
    <citation type="submission" date="2015-03" db="EMBL/GenBank/DDBJ databases">
        <authorList>
            <person name="Urmite Genomes"/>
        </authorList>
    </citation>
    <scope>NUCLEOTIDE SEQUENCE [LARGE SCALE GENOMIC DNA]</scope>
    <source>
        <strain evidence="2">CSUR P1344</strain>
    </source>
</reference>
<dbReference type="SUPFAM" id="SSF109709">
    <property type="entry name" value="KorB DNA-binding domain-like"/>
    <property type="match status" value="1"/>
</dbReference>
<accession>A0A0U1DLT6</accession>
<proteinExistence type="predicted"/>